<dbReference type="AlphaFoldDB" id="A0A4S4M0B7"/>
<proteinExistence type="predicted"/>
<evidence type="ECO:0000313" key="2">
    <source>
        <dbReference type="Proteomes" id="UP000308730"/>
    </source>
</evidence>
<gene>
    <name evidence="1" type="ORF">EUX98_g9069</name>
</gene>
<comment type="caution">
    <text evidence="1">The sequence shown here is derived from an EMBL/GenBank/DDBJ whole genome shotgun (WGS) entry which is preliminary data.</text>
</comment>
<organism evidence="1 2">
    <name type="scientific">Antrodiella citrinella</name>
    <dbReference type="NCBI Taxonomy" id="2447956"/>
    <lineage>
        <taxon>Eukaryota</taxon>
        <taxon>Fungi</taxon>
        <taxon>Dikarya</taxon>
        <taxon>Basidiomycota</taxon>
        <taxon>Agaricomycotina</taxon>
        <taxon>Agaricomycetes</taxon>
        <taxon>Polyporales</taxon>
        <taxon>Steccherinaceae</taxon>
        <taxon>Antrodiella</taxon>
    </lineage>
</organism>
<accession>A0A4S4M0B7</accession>
<dbReference type="EMBL" id="SGPM01000631">
    <property type="protein sequence ID" value="THH17738.1"/>
    <property type="molecule type" value="Genomic_DNA"/>
</dbReference>
<keyword evidence="2" id="KW-1185">Reference proteome</keyword>
<name>A0A4S4M0B7_9APHY</name>
<protein>
    <submittedName>
        <fullName evidence="1">Uncharacterized protein</fullName>
    </submittedName>
</protein>
<sequence length="67" mass="7944">MVWITPSNSLESLCVLSSRNTLSKRTSWLLPSDGTKKHNRQAEPLKDRHRDYRYQITEKVREVAIRF</sequence>
<reference evidence="1 2" key="1">
    <citation type="submission" date="2019-02" db="EMBL/GenBank/DDBJ databases">
        <title>Genome sequencing of the rare red list fungi Antrodiella citrinella (Flaviporus citrinellus).</title>
        <authorList>
            <person name="Buettner E."/>
            <person name="Kellner H."/>
        </authorList>
    </citation>
    <scope>NUCLEOTIDE SEQUENCE [LARGE SCALE GENOMIC DNA]</scope>
    <source>
        <strain evidence="1 2">DSM 108506</strain>
    </source>
</reference>
<evidence type="ECO:0000313" key="1">
    <source>
        <dbReference type="EMBL" id="THH17738.1"/>
    </source>
</evidence>
<dbReference type="Proteomes" id="UP000308730">
    <property type="component" value="Unassembled WGS sequence"/>
</dbReference>